<proteinExistence type="predicted"/>
<keyword evidence="3" id="KW-1185">Reference proteome</keyword>
<dbReference type="EMBL" id="AEUX02000001">
    <property type="protein sequence ID" value="EHI70721.1"/>
    <property type="molecule type" value="Genomic_DNA"/>
</dbReference>
<reference evidence="2 3" key="1">
    <citation type="journal article" date="2014" name="Int. J. Syst. Evol. Microbiol.">
        <title>Phylogenomics and the dynamic genome evolution of the genus Streptococcus.</title>
        <authorList>
            <consortium name="The Broad Institute Genome Sequencing Platform"/>
            <person name="Richards V.P."/>
            <person name="Palmer S.R."/>
            <person name="Pavinski Bitar P.D."/>
            <person name="Qin X."/>
            <person name="Weinstock G.M."/>
            <person name="Highlander S.K."/>
            <person name="Town C.D."/>
            <person name="Burne R.A."/>
            <person name="Stanhope M.J."/>
        </authorList>
    </citation>
    <scope>NUCLEOTIDE SEQUENCE [LARGE SCALE GENOMIC DNA]</scope>
    <source>
        <strain evidence="2 3">707-05</strain>
    </source>
</reference>
<gene>
    <name evidence="2" type="ORF">STRIC_0667</name>
</gene>
<dbReference type="STRING" id="764299.STRIC_0667"/>
<comment type="caution">
    <text evidence="2">The sequence shown here is derived from an EMBL/GenBank/DDBJ whole genome shotgun (WGS) entry which is preliminary data.</text>
</comment>
<dbReference type="PANTHER" id="PTHR33408:SF2">
    <property type="entry name" value="TRANSPOSASE DDE DOMAIN-CONTAINING PROTEIN"/>
    <property type="match status" value="1"/>
</dbReference>
<dbReference type="eggNOG" id="COG3039">
    <property type="taxonomic scope" value="Bacteria"/>
</dbReference>
<dbReference type="AlphaFoldDB" id="G5JZF6"/>
<feature type="domain" description="Transposase DDE" evidence="1">
    <location>
        <begin position="82"/>
        <end position="200"/>
    </location>
</feature>
<dbReference type="Proteomes" id="UP000003330">
    <property type="component" value="Unassembled WGS sequence"/>
</dbReference>
<name>G5JZF6_9STRE</name>
<dbReference type="InterPro" id="IPR025668">
    <property type="entry name" value="Tnp_DDE_dom"/>
</dbReference>
<evidence type="ECO:0000313" key="3">
    <source>
        <dbReference type="Proteomes" id="UP000003330"/>
    </source>
</evidence>
<evidence type="ECO:0000259" key="1">
    <source>
        <dbReference type="Pfam" id="PF13751"/>
    </source>
</evidence>
<dbReference type="PANTHER" id="PTHR33408">
    <property type="entry name" value="TRANSPOSASE"/>
    <property type="match status" value="1"/>
</dbReference>
<protein>
    <submittedName>
        <fullName evidence="2">Transposase, IS4 family</fullName>
    </submittedName>
</protein>
<dbReference type="Pfam" id="PF13751">
    <property type="entry name" value="DDE_Tnp_1_6"/>
    <property type="match status" value="1"/>
</dbReference>
<accession>G5JZF6</accession>
<evidence type="ECO:0000313" key="2">
    <source>
        <dbReference type="EMBL" id="EHI70721.1"/>
    </source>
</evidence>
<sequence>MGYSIHAGDVHDSQAFPELFDKIKALNSHYLIADSGYKTPSIAHYLLTLGVIPVFPYTRPHSKKDLLRPKEFIYDEYYDVYLCPENQPLHYSTTNRDGYREYKSGPAICQTCALLSVCTQSKNHQKVITRHLWKDDLEVCEDIRHQLGMKERYQQRKETIERLFGTAKEYHNLRYTRLKGKSKMGATLGLTLACLNLKKYSKWMAGIALFLCLKVAKMRQIIIMIVKEKTNWRFRPVCLQSEVETYVSTFFSIFMRKEFRGCKLV</sequence>
<organism evidence="2 3">
    <name type="scientific">Streptococcus ictaluri 707-05</name>
    <dbReference type="NCBI Taxonomy" id="764299"/>
    <lineage>
        <taxon>Bacteria</taxon>
        <taxon>Bacillati</taxon>
        <taxon>Bacillota</taxon>
        <taxon>Bacilli</taxon>
        <taxon>Lactobacillales</taxon>
        <taxon>Streptococcaceae</taxon>
        <taxon>Streptococcus</taxon>
    </lineage>
</organism>